<keyword evidence="2" id="KW-1185">Reference proteome</keyword>
<accession>A0A9P6IXC0</accession>
<gene>
    <name evidence="1" type="ORF">BGZ65_005403</name>
</gene>
<organism evidence="1 2">
    <name type="scientific">Modicella reniformis</name>
    <dbReference type="NCBI Taxonomy" id="1440133"/>
    <lineage>
        <taxon>Eukaryota</taxon>
        <taxon>Fungi</taxon>
        <taxon>Fungi incertae sedis</taxon>
        <taxon>Mucoromycota</taxon>
        <taxon>Mortierellomycotina</taxon>
        <taxon>Mortierellomycetes</taxon>
        <taxon>Mortierellales</taxon>
        <taxon>Mortierellaceae</taxon>
        <taxon>Modicella</taxon>
    </lineage>
</organism>
<dbReference type="EMBL" id="JAAAHW010007004">
    <property type="protein sequence ID" value="KAF9952257.1"/>
    <property type="molecule type" value="Genomic_DNA"/>
</dbReference>
<comment type="caution">
    <text evidence="1">The sequence shown here is derived from an EMBL/GenBank/DDBJ whole genome shotgun (WGS) entry which is preliminary data.</text>
</comment>
<proteinExistence type="predicted"/>
<dbReference type="AlphaFoldDB" id="A0A9P6IXC0"/>
<dbReference type="Proteomes" id="UP000749646">
    <property type="component" value="Unassembled WGS sequence"/>
</dbReference>
<evidence type="ECO:0000313" key="2">
    <source>
        <dbReference type="Proteomes" id="UP000749646"/>
    </source>
</evidence>
<evidence type="ECO:0000313" key="1">
    <source>
        <dbReference type="EMBL" id="KAF9952257.1"/>
    </source>
</evidence>
<dbReference type="OrthoDB" id="2432285at2759"/>
<name>A0A9P6IXC0_9FUNG</name>
<reference evidence="1" key="1">
    <citation type="journal article" date="2020" name="Fungal Divers.">
        <title>Resolving the Mortierellaceae phylogeny through synthesis of multi-gene phylogenetics and phylogenomics.</title>
        <authorList>
            <person name="Vandepol N."/>
            <person name="Liber J."/>
            <person name="Desiro A."/>
            <person name="Na H."/>
            <person name="Kennedy M."/>
            <person name="Barry K."/>
            <person name="Grigoriev I.V."/>
            <person name="Miller A.N."/>
            <person name="O'Donnell K."/>
            <person name="Stajich J.E."/>
            <person name="Bonito G."/>
        </authorList>
    </citation>
    <scope>NUCLEOTIDE SEQUENCE</scope>
    <source>
        <strain evidence="1">MES-2147</strain>
    </source>
</reference>
<protein>
    <submittedName>
        <fullName evidence="1">Uncharacterized protein</fullName>
    </submittedName>
</protein>
<sequence length="313" mass="36040">MFLNLIVYDTRHRRRPHRNDNDSQGEDVVEILNGINEDLQVDSPFLLVNEADEGPSNIVETHEEYSTLTTTSKISSAFLNRPWRLFQQKLQQEKKQQGILGLESKLPPLSRSTINEYFEYLRPSSSTLSASQSIRDRILGFYRQPWYRLAKTLGYVLVGIHEYLHKREVSSSRLRSRSKYCSECRIFMDKDVVGSENMAWILDSHLRCQARPAKIPMSSLATYITLADSDFLCSLSRYQSFNLCVVLMLMVEWKSILSVLLARNLMMLHDRESDTGIDLPGAVTDDDVSAVNSYHQYLLAHLVTTTDRQTVYT</sequence>